<dbReference type="SMART" id="SM00456">
    <property type="entry name" value="WW"/>
    <property type="match status" value="2"/>
</dbReference>
<feature type="compositionally biased region" description="Polar residues" evidence="2">
    <location>
        <begin position="125"/>
        <end position="143"/>
    </location>
</feature>
<dbReference type="FunFam" id="2.30.29.30:FF:000083">
    <property type="entry name" value="Pleckstrin homology domain-containing family A member 5"/>
    <property type="match status" value="1"/>
</dbReference>
<dbReference type="Pfam" id="PF00169">
    <property type="entry name" value="PH"/>
    <property type="match status" value="1"/>
</dbReference>
<dbReference type="STRING" id="69293.ENSGACP00000025451"/>
<dbReference type="KEGG" id="gat:120817254"/>
<dbReference type="CDD" id="cd00201">
    <property type="entry name" value="WW"/>
    <property type="match status" value="1"/>
</dbReference>
<dbReference type="InterPro" id="IPR036020">
    <property type="entry name" value="WW_dom_sf"/>
</dbReference>
<feature type="compositionally biased region" description="Polar residues" evidence="2">
    <location>
        <begin position="794"/>
        <end position="829"/>
    </location>
</feature>
<reference evidence="5" key="2">
    <citation type="submission" date="2025-08" db="UniProtKB">
        <authorList>
            <consortium name="Ensembl"/>
        </authorList>
    </citation>
    <scope>IDENTIFICATION</scope>
</reference>
<dbReference type="SUPFAM" id="SSF51045">
    <property type="entry name" value="WW domain"/>
    <property type="match status" value="2"/>
</dbReference>
<feature type="region of interest" description="Disordered" evidence="2">
    <location>
        <begin position="320"/>
        <end position="360"/>
    </location>
</feature>
<feature type="compositionally biased region" description="Polar residues" evidence="2">
    <location>
        <begin position="332"/>
        <end position="349"/>
    </location>
</feature>
<evidence type="ECO:0000259" key="3">
    <source>
        <dbReference type="PROSITE" id="PS50003"/>
    </source>
</evidence>
<dbReference type="InterPro" id="IPR001849">
    <property type="entry name" value="PH_domain"/>
</dbReference>
<dbReference type="GO" id="GO:0070273">
    <property type="term" value="F:phosphatidylinositol-4-phosphate binding"/>
    <property type="evidence" value="ECO:0007669"/>
    <property type="project" value="TreeGrafter"/>
</dbReference>
<feature type="compositionally biased region" description="Polar residues" evidence="2">
    <location>
        <begin position="1541"/>
        <end position="1559"/>
    </location>
</feature>
<reference evidence="5 6" key="1">
    <citation type="journal article" date="2021" name="G3 (Bethesda)">
        <title>Improved contiguity of the threespine stickleback genome using long-read sequencing.</title>
        <authorList>
            <person name="Nath S."/>
            <person name="Shaw D.E."/>
            <person name="White M.A."/>
        </authorList>
    </citation>
    <scope>NUCLEOTIDE SEQUENCE [LARGE SCALE GENOMIC DNA]</scope>
    <source>
        <strain evidence="5 6">Lake Benthic</strain>
    </source>
</reference>
<dbReference type="PANTHER" id="PTHR12752:SF3">
    <property type="entry name" value="PLECKSTRIN HOMOLOGY DOMAIN-CONTAINING FAMILY A MEMBER 5"/>
    <property type="match status" value="1"/>
</dbReference>
<dbReference type="Ensembl" id="ENSGACT00000025501.2">
    <property type="protein sequence ID" value="ENSGACP00000025451.2"/>
    <property type="gene ID" value="ENSGACG00000019253.2"/>
</dbReference>
<dbReference type="eggNOG" id="KOG0940">
    <property type="taxonomic scope" value="Eukaryota"/>
</dbReference>
<dbReference type="GO" id="GO:0005829">
    <property type="term" value="C:cytosol"/>
    <property type="evidence" value="ECO:0007669"/>
    <property type="project" value="TreeGrafter"/>
</dbReference>
<feature type="coiled-coil region" evidence="1">
    <location>
        <begin position="990"/>
        <end position="1017"/>
    </location>
</feature>
<dbReference type="RefSeq" id="XP_040029181.1">
    <property type="nucleotide sequence ID" value="XM_040173247.1"/>
</dbReference>
<dbReference type="InParanoid" id="G3Q6E2"/>
<evidence type="ECO:0000256" key="2">
    <source>
        <dbReference type="SAM" id="MobiDB-lite"/>
    </source>
</evidence>
<dbReference type="Bgee" id="ENSGACG00000019253">
    <property type="expression patterns" value="Expressed in telencephalon and 3 other cell types or tissues"/>
</dbReference>
<accession>G3Q6E2</accession>
<dbReference type="Gene3D" id="2.30.29.30">
    <property type="entry name" value="Pleckstrin-homology domain (PH domain)/Phosphotyrosine-binding domain (PTB)"/>
    <property type="match status" value="1"/>
</dbReference>
<evidence type="ECO:0008006" key="7">
    <source>
        <dbReference type="Google" id="ProtNLM"/>
    </source>
</evidence>
<dbReference type="Proteomes" id="UP000007635">
    <property type="component" value="Chromosome IV"/>
</dbReference>
<evidence type="ECO:0000256" key="1">
    <source>
        <dbReference type="SAM" id="Coils"/>
    </source>
</evidence>
<feature type="compositionally biased region" description="Basic and acidic residues" evidence="2">
    <location>
        <begin position="1213"/>
        <end position="1226"/>
    </location>
</feature>
<dbReference type="OMA" id="NGAHTPD"/>
<feature type="compositionally biased region" description="Basic residues" evidence="2">
    <location>
        <begin position="166"/>
        <end position="175"/>
    </location>
</feature>
<dbReference type="Pfam" id="PF25541">
    <property type="entry name" value="TBCA_PH"/>
    <property type="match status" value="1"/>
</dbReference>
<organism evidence="5 6">
    <name type="scientific">Gasterosteus aculeatus aculeatus</name>
    <name type="common">three-spined stickleback</name>
    <dbReference type="NCBI Taxonomy" id="481459"/>
    <lineage>
        <taxon>Eukaryota</taxon>
        <taxon>Metazoa</taxon>
        <taxon>Chordata</taxon>
        <taxon>Craniata</taxon>
        <taxon>Vertebrata</taxon>
        <taxon>Euteleostomi</taxon>
        <taxon>Actinopterygii</taxon>
        <taxon>Neopterygii</taxon>
        <taxon>Teleostei</taxon>
        <taxon>Neoteleostei</taxon>
        <taxon>Acanthomorphata</taxon>
        <taxon>Eupercaria</taxon>
        <taxon>Perciformes</taxon>
        <taxon>Cottioidei</taxon>
        <taxon>Gasterosteales</taxon>
        <taxon>Gasterosteidae</taxon>
        <taxon>Gasterosteus</taxon>
    </lineage>
</organism>
<dbReference type="InterPro" id="IPR057971">
    <property type="entry name" value="PKHA4-7_TBCA"/>
</dbReference>
<dbReference type="InterPro" id="IPR040392">
    <property type="entry name" value="PKHA4-7_PH"/>
</dbReference>
<feature type="region of interest" description="Disordered" evidence="2">
    <location>
        <begin position="598"/>
        <end position="641"/>
    </location>
</feature>
<dbReference type="PROSITE" id="PS50003">
    <property type="entry name" value="PH_DOMAIN"/>
    <property type="match status" value="1"/>
</dbReference>
<dbReference type="Gene3D" id="2.20.70.10">
    <property type="match status" value="2"/>
</dbReference>
<feature type="region of interest" description="Disordered" evidence="2">
    <location>
        <begin position="106"/>
        <end position="183"/>
    </location>
</feature>
<feature type="region of interest" description="Disordered" evidence="2">
    <location>
        <begin position="1394"/>
        <end position="1414"/>
    </location>
</feature>
<protein>
    <recommendedName>
        <fullName evidence="7">Pleckstrin homology domain-containing family A member 5-like</fullName>
    </recommendedName>
</protein>
<dbReference type="InterPro" id="IPR001202">
    <property type="entry name" value="WW_dom"/>
</dbReference>
<feature type="compositionally biased region" description="Basic and acidic residues" evidence="2">
    <location>
        <begin position="1318"/>
        <end position="1337"/>
    </location>
</feature>
<dbReference type="SUPFAM" id="SSF50729">
    <property type="entry name" value="PH domain-like"/>
    <property type="match status" value="1"/>
</dbReference>
<feature type="compositionally biased region" description="Low complexity" evidence="2">
    <location>
        <begin position="145"/>
        <end position="165"/>
    </location>
</feature>
<name>G3Q6E2_GASAC</name>
<feature type="compositionally biased region" description="Basic and acidic residues" evidence="2">
    <location>
        <begin position="1518"/>
        <end position="1527"/>
    </location>
</feature>
<dbReference type="CDD" id="cd13248">
    <property type="entry name" value="PH_PEPP1_2_3"/>
    <property type="match status" value="1"/>
</dbReference>
<dbReference type="GeneTree" id="ENSGT00940000155728"/>
<feature type="compositionally biased region" description="Basic and acidic residues" evidence="2">
    <location>
        <begin position="1300"/>
        <end position="1310"/>
    </location>
</feature>
<feature type="domain" description="WW" evidence="4">
    <location>
        <begin position="11"/>
        <end position="44"/>
    </location>
</feature>
<feature type="domain" description="PH" evidence="3">
    <location>
        <begin position="188"/>
        <end position="287"/>
    </location>
</feature>
<dbReference type="GO" id="GO:0010314">
    <property type="term" value="F:phosphatidylinositol-5-phosphate binding"/>
    <property type="evidence" value="ECO:0007669"/>
    <property type="project" value="TreeGrafter"/>
</dbReference>
<feature type="compositionally biased region" description="Polar residues" evidence="2">
    <location>
        <begin position="1279"/>
        <end position="1291"/>
    </location>
</feature>
<dbReference type="PROSITE" id="PS50020">
    <property type="entry name" value="WW_DOMAIN_2"/>
    <property type="match status" value="2"/>
</dbReference>
<feature type="region of interest" description="Disordered" evidence="2">
    <location>
        <begin position="794"/>
        <end position="869"/>
    </location>
</feature>
<feature type="region of interest" description="Disordered" evidence="2">
    <location>
        <begin position="1468"/>
        <end position="1559"/>
    </location>
</feature>
<feature type="compositionally biased region" description="Basic and acidic residues" evidence="2">
    <location>
        <begin position="1233"/>
        <end position="1247"/>
    </location>
</feature>
<feature type="compositionally biased region" description="Low complexity" evidence="2">
    <location>
        <begin position="1482"/>
        <end position="1493"/>
    </location>
</feature>
<dbReference type="InterPro" id="IPR011993">
    <property type="entry name" value="PH-like_dom_sf"/>
</dbReference>
<keyword evidence="6" id="KW-1185">Reference proteome</keyword>
<evidence type="ECO:0000259" key="4">
    <source>
        <dbReference type="PROSITE" id="PS50020"/>
    </source>
</evidence>
<evidence type="ECO:0000313" key="6">
    <source>
        <dbReference type="Proteomes" id="UP000007635"/>
    </source>
</evidence>
<dbReference type="AlphaFoldDB" id="G3Q6E2"/>
<reference evidence="5" key="3">
    <citation type="submission" date="2025-09" db="UniProtKB">
        <authorList>
            <consortium name="Ensembl"/>
        </authorList>
    </citation>
    <scope>IDENTIFICATION</scope>
</reference>
<evidence type="ECO:0000313" key="5">
    <source>
        <dbReference type="Ensembl" id="ENSGACP00000025451.2"/>
    </source>
</evidence>
<sequence length="1559" mass="176161">MAADPKPDWFSCLPSSWSNGVTRDGRIFFINEEAKSTTWLHPVTGEAVITGHRKTQDLPTGWEEGYTFEGARCFINHNERQVTCKHPVSGVPSQDNCIFVVNEHPAPQASSEQGSSSDKKERPMSTMSEASNYTGGSDYSTFPGSPATTVTTANTTTSTTSTRPSRSFKKVHNFGKRSNSIKRNPNAPVVKSNWLYKQDSTGMKLWKKRWFVLCDMCLFYYRDEKEDNILGSILLPSFHISMLSVDDHISRKYAFKATHPNMRTYYFCTDSAKEMESWMKVMTDAALVHTEPVRRLDKLKVDQRTPQELNMLLNHRVLTRPEIQNNERNREPVQQQRSLSQVNNKQQQDPMKPNSQKEHEYYSLQRGGERCSLKKDGMSYMLQTEGERYLLHQDGEKSILQKDRELYAIHKDLKRYAPQNVTEKCSVTPTEEKYAPTKDGEKYLLKNDGEKYALQIIGDRHTLQKGQKCNPQKEVKRQLSLKETEMPGIMRKTDSKYGTIQVVDKYGTLKAVKKYATLREGEKYATLREGEKYATLRDAGRYATVRGEIYGYQSAERPLTKISSIKLQPAQAAAIASAVSASRHGQANLNVPIPAQINGSGSTVDKRTGDCSPAEVDSSMALGPGKSPASVQEPERGLSRTNSMQQLEHWVRTYRTRGLDDDTRSVTSYQTLPRNMPSHCPQIVPRYPEGYRTLPRNTMMRPDSICSVAGSVYDQALRPASTVTTAEKRRSMRDDTMWQLYEWQQRQAFSRHSLAQPTAMGHYGTLPSTKTMGNISEYAVAHSIPTSPSHGSLALYSTFSPPRQQVAPNPSNSQPDVSSPVLSGDVTQEQWHRTHVTKSHPPPPQYGYQPDRRSLPVPPQSITPQSLQGKTPEELTLLLIKLRRQQAELTSLREHTVAQLMALGLEGPNAKTDVLSHHLQRNLVYLDSQTKDNEPLIFTIHTMIENSAPRPQLYQQTSPDDFKDGSFIQHTEEPNIDTKLSRLCEQDKAARMQEEKLQQLHREKHTLETALLSASQELSEQSGSNAAATKSLVQQRDVLQGGLLSTCRELSRVTTELERSWRDYDKMRADVTMAKSNLLEQLEALGSPQTEPPSQRHIQIQKELWRIQDVMEALAKNKPQRSTDSTALPGSKALPSRQKDEAVMVLPLSPLKEGDTLPPRPPLPQYYNSSVRPTHTHPHYSHPGGRLPPHMHRSEDRKASARNGVNSQAPDYRLYKSEPELTTVKEEGDEANSEDKNKMERSAESKDTSASADAPRPLKKDVQKMPPYPVGIILPRTKSPMSPSESSNIPSYVTLRKPKKPESRPDRPRSVVDQTGFGEREMGRTRMSVEEQLERIRRNQQASALREKKRENPSRSPSFSKDNPFIIQQTQVQAEGACADPGELEAALQQLKVAHMEQSRIHTGPAPQEMEEVKNELEEMQRYGDVVLQVVQEPQTEANYRDDELCESQRVVILDLGTEPQHVEILHLRPFEDEESREQDLTSSPTNTTTENSFQTPEPETPSPEPRDEEPDVAQQTNREEKLEKRLNSSNQPTAGKKKPSNNNNMLASQTFTLVSSDT</sequence>
<dbReference type="GO" id="GO:0032266">
    <property type="term" value="F:phosphatidylinositol-3-phosphate binding"/>
    <property type="evidence" value="ECO:0007669"/>
    <property type="project" value="TreeGrafter"/>
</dbReference>
<feature type="domain" description="WW" evidence="4">
    <location>
        <begin position="56"/>
        <end position="89"/>
    </location>
</feature>
<dbReference type="SMART" id="SM00233">
    <property type="entry name" value="PH"/>
    <property type="match status" value="1"/>
</dbReference>
<feature type="compositionally biased region" description="Polar residues" evidence="2">
    <location>
        <begin position="1354"/>
        <end position="1373"/>
    </location>
</feature>
<proteinExistence type="predicted"/>
<dbReference type="PANTHER" id="PTHR12752">
    <property type="entry name" value="PHOSPHOINOSITOL 3-PHOSPHATE-BINDING PROTEIN"/>
    <property type="match status" value="1"/>
</dbReference>
<dbReference type="PROSITE" id="PS01159">
    <property type="entry name" value="WW_DOMAIN_1"/>
    <property type="match status" value="1"/>
</dbReference>
<dbReference type="GeneID" id="120817254"/>
<feature type="region of interest" description="Disordered" evidence="2">
    <location>
        <begin position="1116"/>
        <end position="1378"/>
    </location>
</feature>
<dbReference type="GO" id="GO:0080025">
    <property type="term" value="F:phosphatidylinositol-3,5-bisphosphate binding"/>
    <property type="evidence" value="ECO:0007669"/>
    <property type="project" value="TreeGrafter"/>
</dbReference>
<keyword evidence="1" id="KW-0175">Coiled coil</keyword>